<keyword evidence="1" id="KW-0677">Repeat</keyword>
<dbReference type="Gene3D" id="1.25.40.10">
    <property type="entry name" value="Tetratricopeptide repeat domain"/>
    <property type="match status" value="1"/>
</dbReference>
<dbReference type="Pfam" id="PF13431">
    <property type="entry name" value="TPR_17"/>
    <property type="match status" value="1"/>
</dbReference>
<dbReference type="Proteomes" id="UP000583266">
    <property type="component" value="Unassembled WGS sequence"/>
</dbReference>
<dbReference type="InterPro" id="IPR011990">
    <property type="entry name" value="TPR-like_helical_dom_sf"/>
</dbReference>
<name>A0A848GQT5_9BACT</name>
<dbReference type="SMART" id="SM00028">
    <property type="entry name" value="TPR"/>
    <property type="match status" value="2"/>
</dbReference>
<dbReference type="InterPro" id="IPR050498">
    <property type="entry name" value="Ycf3"/>
</dbReference>
<organism evidence="3 4">
    <name type="scientific">Chitinophaga fulva</name>
    <dbReference type="NCBI Taxonomy" id="2728842"/>
    <lineage>
        <taxon>Bacteria</taxon>
        <taxon>Pseudomonadati</taxon>
        <taxon>Bacteroidota</taxon>
        <taxon>Chitinophagia</taxon>
        <taxon>Chitinophagales</taxon>
        <taxon>Chitinophagaceae</taxon>
        <taxon>Chitinophaga</taxon>
    </lineage>
</organism>
<evidence type="ECO:0000256" key="2">
    <source>
        <dbReference type="ARBA" id="ARBA00022803"/>
    </source>
</evidence>
<keyword evidence="4" id="KW-1185">Reference proteome</keyword>
<dbReference type="PANTHER" id="PTHR44858:SF1">
    <property type="entry name" value="UDP-N-ACETYLGLUCOSAMINE--PEPTIDE N-ACETYLGLUCOSAMINYLTRANSFERASE SPINDLY-RELATED"/>
    <property type="match status" value="1"/>
</dbReference>
<evidence type="ECO:0000313" key="3">
    <source>
        <dbReference type="EMBL" id="NML39719.1"/>
    </source>
</evidence>
<dbReference type="SUPFAM" id="SSF48452">
    <property type="entry name" value="TPR-like"/>
    <property type="match status" value="1"/>
</dbReference>
<keyword evidence="2" id="KW-0802">TPR repeat</keyword>
<proteinExistence type="predicted"/>
<comment type="caution">
    <text evidence="3">The sequence shown here is derived from an EMBL/GenBank/DDBJ whole genome shotgun (WGS) entry which is preliminary data.</text>
</comment>
<dbReference type="InterPro" id="IPR019734">
    <property type="entry name" value="TPR_rpt"/>
</dbReference>
<dbReference type="AlphaFoldDB" id="A0A848GQT5"/>
<protein>
    <submittedName>
        <fullName evidence="3">Tetratricopeptide repeat protein</fullName>
    </submittedName>
</protein>
<gene>
    <name evidence="3" type="ORF">HHL17_21145</name>
</gene>
<evidence type="ECO:0000313" key="4">
    <source>
        <dbReference type="Proteomes" id="UP000583266"/>
    </source>
</evidence>
<reference evidence="3 4" key="1">
    <citation type="submission" date="2020-04" db="EMBL/GenBank/DDBJ databases">
        <title>Chitinophaga sp. G-6-1-13 sp. nov., isolated from soil.</title>
        <authorList>
            <person name="Dahal R.H."/>
            <person name="Chaudhary D.K."/>
        </authorList>
    </citation>
    <scope>NUCLEOTIDE SEQUENCE [LARGE SCALE GENOMIC DNA]</scope>
    <source>
        <strain evidence="3 4">G-6-1-13</strain>
    </source>
</reference>
<sequence length="81" mass="9344">MGHAKYQLKDLKNALKDIQRSVALDPKNSYAYRNRALVYLAMKQPDKACEDLHRAINLGYTTMYGDDVQQLLEKHCIFKGL</sequence>
<evidence type="ECO:0000256" key="1">
    <source>
        <dbReference type="ARBA" id="ARBA00022737"/>
    </source>
</evidence>
<dbReference type="PANTHER" id="PTHR44858">
    <property type="entry name" value="TETRATRICOPEPTIDE REPEAT PROTEIN 6"/>
    <property type="match status" value="1"/>
</dbReference>
<dbReference type="EMBL" id="JABBGC010000002">
    <property type="protein sequence ID" value="NML39719.1"/>
    <property type="molecule type" value="Genomic_DNA"/>
</dbReference>
<accession>A0A848GQT5</accession>